<keyword evidence="2" id="KW-1185">Reference proteome</keyword>
<protein>
    <recommendedName>
        <fullName evidence="3">Ubiquitin-like protease family profile domain-containing protein</fullName>
    </recommendedName>
</protein>
<evidence type="ECO:0000313" key="1">
    <source>
        <dbReference type="EMBL" id="KAF3497928.1"/>
    </source>
</evidence>
<evidence type="ECO:0008006" key="3">
    <source>
        <dbReference type="Google" id="ProtNLM"/>
    </source>
</evidence>
<accession>A0ABQ7AJZ6</accession>
<comment type="caution">
    <text evidence="1">The sequence shown here is derived from an EMBL/GenBank/DDBJ whole genome shotgun (WGS) entry which is preliminary data.</text>
</comment>
<name>A0ABQ7AJZ6_BRACR</name>
<reference evidence="1 2" key="1">
    <citation type="journal article" date="2020" name="BMC Genomics">
        <title>Intraspecific diversification of the crop wild relative Brassica cretica Lam. using demographic model selection.</title>
        <authorList>
            <person name="Kioukis A."/>
            <person name="Michalopoulou V.A."/>
            <person name="Briers L."/>
            <person name="Pirintsos S."/>
            <person name="Studholme D.J."/>
            <person name="Pavlidis P."/>
            <person name="Sarris P.F."/>
        </authorList>
    </citation>
    <scope>NUCLEOTIDE SEQUENCE [LARGE SCALE GENOMIC DNA]</scope>
    <source>
        <strain evidence="2">cv. PFS-1207/04</strain>
    </source>
</reference>
<dbReference type="Proteomes" id="UP000266723">
    <property type="component" value="Unassembled WGS sequence"/>
</dbReference>
<dbReference type="EMBL" id="QGKV02002055">
    <property type="protein sequence ID" value="KAF3497928.1"/>
    <property type="molecule type" value="Genomic_DNA"/>
</dbReference>
<gene>
    <name evidence="1" type="ORF">DY000_02055233</name>
</gene>
<organism evidence="1 2">
    <name type="scientific">Brassica cretica</name>
    <name type="common">Mustard</name>
    <dbReference type="NCBI Taxonomy" id="69181"/>
    <lineage>
        <taxon>Eukaryota</taxon>
        <taxon>Viridiplantae</taxon>
        <taxon>Streptophyta</taxon>
        <taxon>Embryophyta</taxon>
        <taxon>Tracheophyta</taxon>
        <taxon>Spermatophyta</taxon>
        <taxon>Magnoliopsida</taxon>
        <taxon>eudicotyledons</taxon>
        <taxon>Gunneridae</taxon>
        <taxon>Pentapetalae</taxon>
        <taxon>rosids</taxon>
        <taxon>malvids</taxon>
        <taxon>Brassicales</taxon>
        <taxon>Brassicaceae</taxon>
        <taxon>Brassiceae</taxon>
        <taxon>Brassica</taxon>
    </lineage>
</organism>
<evidence type="ECO:0000313" key="2">
    <source>
        <dbReference type="Proteomes" id="UP000266723"/>
    </source>
</evidence>
<proteinExistence type="predicted"/>
<sequence>MRGPQTCLKLVSLALKPESDCHKENQSKSLLIHNHPRENPMQHQHGHRPAELKWRMVFGVALGEPHWVLMLINVESSAILVHR</sequence>